<dbReference type="SUPFAM" id="SSF53098">
    <property type="entry name" value="Ribonuclease H-like"/>
    <property type="match status" value="1"/>
</dbReference>
<dbReference type="InterPro" id="IPR009057">
    <property type="entry name" value="Homeodomain-like_sf"/>
</dbReference>
<dbReference type="Proteomes" id="UP000316859">
    <property type="component" value="Unassembled WGS sequence"/>
</dbReference>
<dbReference type="EMBL" id="VKDI01000017">
    <property type="protein sequence ID" value="TRX48416.1"/>
    <property type="molecule type" value="Genomic_DNA"/>
</dbReference>
<feature type="coiled-coil region" evidence="2">
    <location>
        <begin position="64"/>
        <end position="91"/>
    </location>
</feature>
<evidence type="ECO:0000256" key="2">
    <source>
        <dbReference type="SAM" id="Coils"/>
    </source>
</evidence>
<dbReference type="InterPro" id="IPR050900">
    <property type="entry name" value="Transposase_IS3/IS150/IS904"/>
</dbReference>
<keyword evidence="5" id="KW-1185">Reference proteome</keyword>
<protein>
    <submittedName>
        <fullName evidence="4">IS3 family transposase</fullName>
    </submittedName>
</protein>
<comment type="function">
    <text evidence="1">Involved in the transposition of the insertion sequence.</text>
</comment>
<dbReference type="PROSITE" id="PS50994">
    <property type="entry name" value="INTEGRASE"/>
    <property type="match status" value="1"/>
</dbReference>
<dbReference type="PANTHER" id="PTHR46889">
    <property type="entry name" value="TRANSPOSASE INSF FOR INSERTION SEQUENCE IS3B-RELATED"/>
    <property type="match status" value="1"/>
</dbReference>
<dbReference type="Pfam" id="PF13276">
    <property type="entry name" value="HTH_21"/>
    <property type="match status" value="1"/>
</dbReference>
<gene>
    <name evidence="4" type="ORF">FNY88_08190</name>
</gene>
<evidence type="ECO:0000256" key="1">
    <source>
        <dbReference type="ARBA" id="ARBA00002286"/>
    </source>
</evidence>
<dbReference type="InterPro" id="IPR025948">
    <property type="entry name" value="HTH-like_dom"/>
</dbReference>
<dbReference type="InterPro" id="IPR048020">
    <property type="entry name" value="Transpos_IS3"/>
</dbReference>
<evidence type="ECO:0000313" key="4">
    <source>
        <dbReference type="EMBL" id="TRX48416.1"/>
    </source>
</evidence>
<dbReference type="Pfam" id="PF00665">
    <property type="entry name" value="rve"/>
    <property type="match status" value="1"/>
</dbReference>
<organism evidence="4 5">
    <name type="scientific">Corynebacterium guaraldiae</name>
    <dbReference type="NCBI Taxonomy" id="3051103"/>
    <lineage>
        <taxon>Bacteria</taxon>
        <taxon>Bacillati</taxon>
        <taxon>Actinomycetota</taxon>
        <taxon>Actinomycetes</taxon>
        <taxon>Mycobacteriales</taxon>
        <taxon>Corynebacteriaceae</taxon>
        <taxon>Corynebacterium</taxon>
    </lineage>
</organism>
<accession>A0ABY3CSZ5</accession>
<dbReference type="InterPro" id="IPR002514">
    <property type="entry name" value="Transposase_8"/>
</dbReference>
<dbReference type="RefSeq" id="WP_144014807.1">
    <property type="nucleotide sequence ID" value="NZ_VKDI01000017.1"/>
</dbReference>
<dbReference type="InterPro" id="IPR036388">
    <property type="entry name" value="WH-like_DNA-bd_sf"/>
</dbReference>
<dbReference type="InterPro" id="IPR012337">
    <property type="entry name" value="RNaseH-like_sf"/>
</dbReference>
<feature type="domain" description="Integrase catalytic" evidence="3">
    <location>
        <begin position="232"/>
        <end position="398"/>
    </location>
</feature>
<dbReference type="Gene3D" id="3.30.420.10">
    <property type="entry name" value="Ribonuclease H-like superfamily/Ribonuclease H"/>
    <property type="match status" value="1"/>
</dbReference>
<sequence>MPRKYSAEFKEKAVHQVLEMVRLESCSRQRAYEEVGELLGVSHHTLRAWYRDSVAHEQAAPTGGETMEEELKRLRRENRELKRANGILKTASGFFRSGARPTHDQMISYIDEHKEQFGAWAICRVLKQADRGFITSRGYRKAITRAPSARALSDSLLIPEIQRVHAENFSVYGIRKMWHAMNREGFHIGRDKTARLMKLAGVSGRRRGRTPVTTISPKVPDHRPDLVQRNSRATAPGRLWVADITYVRTLSGFAYTAFVIDVYSRKIVGVATRSTMRTDALPMEALEHALTTAGRIHGDQLIHHSDRGSQYVSLKYSTALAEAEIRPSVGTVGDSYDNALAETVNGLYKAELIHPQGPWTSVGEVELATLRWVHWWNTKRLHEALDYATPQEVETEYYLTEPINTGP</sequence>
<dbReference type="Gene3D" id="1.10.10.10">
    <property type="entry name" value="Winged helix-like DNA-binding domain superfamily/Winged helix DNA-binding domain"/>
    <property type="match status" value="1"/>
</dbReference>
<dbReference type="SUPFAM" id="SSF46689">
    <property type="entry name" value="Homeodomain-like"/>
    <property type="match status" value="1"/>
</dbReference>
<dbReference type="InterPro" id="IPR036397">
    <property type="entry name" value="RNaseH_sf"/>
</dbReference>
<dbReference type="Pfam" id="PF01527">
    <property type="entry name" value="HTH_Tnp_1"/>
    <property type="match status" value="1"/>
</dbReference>
<name>A0ABY3CSZ5_9CORY</name>
<proteinExistence type="predicted"/>
<evidence type="ECO:0000313" key="5">
    <source>
        <dbReference type="Proteomes" id="UP000316859"/>
    </source>
</evidence>
<dbReference type="InterPro" id="IPR001584">
    <property type="entry name" value="Integrase_cat-core"/>
</dbReference>
<keyword evidence="2" id="KW-0175">Coiled coil</keyword>
<dbReference type="Pfam" id="PF13333">
    <property type="entry name" value="rve_2"/>
    <property type="match status" value="1"/>
</dbReference>
<reference evidence="4 5" key="1">
    <citation type="submission" date="2019-07" db="EMBL/GenBank/DDBJ databases">
        <title>Draft genome of C. aurimucosum strain 2299.</title>
        <authorList>
            <person name="Pacheco L.G.C."/>
            <person name="Aguiar E.R.G.R."/>
            <person name="Santos C.S."/>
            <person name="Rocha D.J.P.G."/>
            <person name="Sant'Anna L.O."/>
            <person name="Mattos-Guaraldi A.L."/>
            <person name="Santos L.S."/>
        </authorList>
    </citation>
    <scope>NUCLEOTIDE SEQUENCE [LARGE SCALE GENOMIC DNA]</scope>
    <source>
        <strain evidence="4 5">2299</strain>
    </source>
</reference>
<dbReference type="PANTHER" id="PTHR46889:SF5">
    <property type="entry name" value="INTEGRASE PROTEIN"/>
    <property type="match status" value="1"/>
</dbReference>
<comment type="caution">
    <text evidence="4">The sequence shown here is derived from an EMBL/GenBank/DDBJ whole genome shotgun (WGS) entry which is preliminary data.</text>
</comment>
<dbReference type="NCBIfam" id="NF033516">
    <property type="entry name" value="transpos_IS3"/>
    <property type="match status" value="1"/>
</dbReference>
<evidence type="ECO:0000259" key="3">
    <source>
        <dbReference type="PROSITE" id="PS50994"/>
    </source>
</evidence>